<reference evidence="3" key="1">
    <citation type="submission" date="2022-02" db="EMBL/GenBank/DDBJ databases">
        <title>Qipengyuania spongiae sp. nov., isolated from marine sponge.</title>
        <authorList>
            <person name="Li Z."/>
            <person name="Zhang M."/>
        </authorList>
    </citation>
    <scope>NUCLEOTIDE SEQUENCE</scope>
    <source>
        <strain evidence="3">PHS-Z21</strain>
    </source>
</reference>
<evidence type="ECO:0000313" key="3">
    <source>
        <dbReference type="EMBL" id="UVI40559.1"/>
    </source>
</evidence>
<feature type="domain" description="Phasin" evidence="2">
    <location>
        <begin position="152"/>
        <end position="248"/>
    </location>
</feature>
<dbReference type="InterPro" id="IPR018968">
    <property type="entry name" value="Phasin"/>
</dbReference>
<dbReference type="Proteomes" id="UP001065265">
    <property type="component" value="Chromosome"/>
</dbReference>
<feature type="region of interest" description="Disordered" evidence="1">
    <location>
        <begin position="53"/>
        <end position="104"/>
    </location>
</feature>
<accession>A0ABY5T217</accession>
<protein>
    <submittedName>
        <fullName evidence="3">TIGR01841 family phasin</fullName>
    </submittedName>
</protein>
<gene>
    <name evidence="3" type="primary">phaP</name>
    <name evidence="3" type="ORF">L1F33_06370</name>
</gene>
<feature type="region of interest" description="Disordered" evidence="1">
    <location>
        <begin position="1"/>
        <end position="32"/>
    </location>
</feature>
<dbReference type="EMBL" id="CP092471">
    <property type="protein sequence ID" value="UVI40559.1"/>
    <property type="molecule type" value="Genomic_DNA"/>
</dbReference>
<keyword evidence="4" id="KW-1185">Reference proteome</keyword>
<dbReference type="Pfam" id="PF09361">
    <property type="entry name" value="Phasin_2"/>
    <property type="match status" value="1"/>
</dbReference>
<evidence type="ECO:0000256" key="1">
    <source>
        <dbReference type="SAM" id="MobiDB-lite"/>
    </source>
</evidence>
<organism evidence="3 4">
    <name type="scientific">Qipengyuania spongiae</name>
    <dbReference type="NCBI Taxonomy" id="2909673"/>
    <lineage>
        <taxon>Bacteria</taxon>
        <taxon>Pseudomonadati</taxon>
        <taxon>Pseudomonadota</taxon>
        <taxon>Alphaproteobacteria</taxon>
        <taxon>Sphingomonadales</taxon>
        <taxon>Erythrobacteraceae</taxon>
        <taxon>Qipengyuania</taxon>
    </lineage>
</organism>
<sequence length="261" mass="27900">MAESQNKTDAAAEQVSADATERGEKDGVNLSAIEKAVETDHAETVKATAVADAIAAEPTEKADEATGRKAKERKASARKVSAKKATSRKSDGRKPYIKPTGTSTPTIAQLKDKIMENTSTTDFAGTVKQTAAEAQSRMKAAYEKGSEMTSEVVEFQKGNLEAMVTSGKLLANGMQDMGRIYMEDAKLAAETVTDDVKKMAAVKSPTELFQLQGEMMRRNFDAAVARASRNVELTTKLVNEAFAPLSSRASIAAERISKVAA</sequence>
<name>A0ABY5T217_9SPHN</name>
<dbReference type="NCBIfam" id="TIGR01841">
    <property type="entry name" value="phasin"/>
    <property type="match status" value="1"/>
</dbReference>
<evidence type="ECO:0000313" key="4">
    <source>
        <dbReference type="Proteomes" id="UP001065265"/>
    </source>
</evidence>
<dbReference type="InterPro" id="IPR010127">
    <property type="entry name" value="Phasin_subfam-1"/>
</dbReference>
<evidence type="ECO:0000259" key="2">
    <source>
        <dbReference type="Pfam" id="PF09361"/>
    </source>
</evidence>
<proteinExistence type="predicted"/>
<feature type="compositionally biased region" description="Basic residues" evidence="1">
    <location>
        <begin position="76"/>
        <end position="87"/>
    </location>
</feature>
<dbReference type="RefSeq" id="WP_265560964.1">
    <property type="nucleotide sequence ID" value="NZ_CP092471.1"/>
</dbReference>
<feature type="compositionally biased region" description="Basic and acidic residues" evidence="1">
    <location>
        <begin position="58"/>
        <end position="75"/>
    </location>
</feature>